<proteinExistence type="predicted"/>
<dbReference type="GeneID" id="5485491"/>
<reference evidence="3" key="1">
    <citation type="journal article" date="2011" name="PLoS Genet.">
        <title>Genomic analysis of the necrotrophic fungal pathogens Sclerotinia sclerotiorum and Botrytis cinerea.</title>
        <authorList>
            <person name="Amselem J."/>
            <person name="Cuomo C.A."/>
            <person name="van Kan J.A."/>
            <person name="Viaud M."/>
            <person name="Benito E.P."/>
            <person name="Couloux A."/>
            <person name="Coutinho P.M."/>
            <person name="de Vries R.P."/>
            <person name="Dyer P.S."/>
            <person name="Fillinger S."/>
            <person name="Fournier E."/>
            <person name="Gout L."/>
            <person name="Hahn M."/>
            <person name="Kohn L."/>
            <person name="Lapalu N."/>
            <person name="Plummer K.M."/>
            <person name="Pradier J.M."/>
            <person name="Quevillon E."/>
            <person name="Sharon A."/>
            <person name="Simon A."/>
            <person name="ten Have A."/>
            <person name="Tudzynski B."/>
            <person name="Tudzynski P."/>
            <person name="Wincker P."/>
            <person name="Andrew M."/>
            <person name="Anthouard V."/>
            <person name="Beever R.E."/>
            <person name="Beffa R."/>
            <person name="Benoit I."/>
            <person name="Bouzid O."/>
            <person name="Brault B."/>
            <person name="Chen Z."/>
            <person name="Choquer M."/>
            <person name="Collemare J."/>
            <person name="Cotton P."/>
            <person name="Danchin E.G."/>
            <person name="Da Silva C."/>
            <person name="Gautier A."/>
            <person name="Giraud C."/>
            <person name="Giraud T."/>
            <person name="Gonzalez C."/>
            <person name="Grossetete S."/>
            <person name="Guldener U."/>
            <person name="Henrissat B."/>
            <person name="Howlett B.J."/>
            <person name="Kodira C."/>
            <person name="Kretschmer M."/>
            <person name="Lappartient A."/>
            <person name="Leroch M."/>
            <person name="Levis C."/>
            <person name="Mauceli E."/>
            <person name="Neuveglise C."/>
            <person name="Oeser B."/>
            <person name="Pearson M."/>
            <person name="Poulain J."/>
            <person name="Poussereau N."/>
            <person name="Quesneville H."/>
            <person name="Rascle C."/>
            <person name="Schumacher J."/>
            <person name="Segurens B."/>
            <person name="Sexton A."/>
            <person name="Silva E."/>
            <person name="Sirven C."/>
            <person name="Soanes D.M."/>
            <person name="Talbot N.J."/>
            <person name="Templeton M."/>
            <person name="Yandava C."/>
            <person name="Yarden O."/>
            <person name="Zeng Q."/>
            <person name="Rollins J.A."/>
            <person name="Lebrun M.H."/>
            <person name="Dickman M."/>
        </authorList>
    </citation>
    <scope>NUCLEOTIDE SEQUENCE [LARGE SCALE GENOMIC DNA]</scope>
    <source>
        <strain evidence="3">ATCC 18683 / 1980 / Ss-1</strain>
    </source>
</reference>
<evidence type="ECO:0000256" key="1">
    <source>
        <dbReference type="SAM" id="MobiDB-lite"/>
    </source>
</evidence>
<accession>A7EX91</accession>
<evidence type="ECO:0000313" key="3">
    <source>
        <dbReference type="Proteomes" id="UP000001312"/>
    </source>
</evidence>
<organism evidence="2 3">
    <name type="scientific">Sclerotinia sclerotiorum (strain ATCC 18683 / 1980 / Ss-1)</name>
    <name type="common">White mold</name>
    <name type="synonym">Whetzelinia sclerotiorum</name>
    <dbReference type="NCBI Taxonomy" id="665079"/>
    <lineage>
        <taxon>Eukaryota</taxon>
        <taxon>Fungi</taxon>
        <taxon>Dikarya</taxon>
        <taxon>Ascomycota</taxon>
        <taxon>Pezizomycotina</taxon>
        <taxon>Leotiomycetes</taxon>
        <taxon>Helotiales</taxon>
        <taxon>Sclerotiniaceae</taxon>
        <taxon>Sclerotinia</taxon>
    </lineage>
</organism>
<sequence length="98" mass="10995">MNCFHPSQNADRDNQSVDQPVRSAGFCPTGPDLSCTMVQLSIPTWEISTRVDYAESPAITLLILHDSKSSYIKHIQEAFSRLREAAFDTTLHEAERTV</sequence>
<gene>
    <name evidence="2" type="ORF">SS1G_09952</name>
</gene>
<protein>
    <submittedName>
        <fullName evidence="2">Uncharacterized protein</fullName>
    </submittedName>
</protein>
<dbReference type="InParanoid" id="A7EX91"/>
<evidence type="ECO:0000313" key="2">
    <source>
        <dbReference type="EMBL" id="EDN94083.1"/>
    </source>
</evidence>
<dbReference type="RefSeq" id="XP_001589317.1">
    <property type="nucleotide sequence ID" value="XM_001589267.1"/>
</dbReference>
<dbReference type="AlphaFoldDB" id="A7EX91"/>
<name>A7EX91_SCLS1</name>
<dbReference type="Proteomes" id="UP000001312">
    <property type="component" value="Unassembled WGS sequence"/>
</dbReference>
<dbReference type="EMBL" id="CH476634">
    <property type="protein sequence ID" value="EDN94083.1"/>
    <property type="molecule type" value="Genomic_DNA"/>
</dbReference>
<keyword evidence="3" id="KW-1185">Reference proteome</keyword>
<dbReference type="KEGG" id="ssl:SS1G_09952"/>
<feature type="region of interest" description="Disordered" evidence="1">
    <location>
        <begin position="1"/>
        <end position="23"/>
    </location>
</feature>